<dbReference type="Proteomes" id="UP000187209">
    <property type="component" value="Unassembled WGS sequence"/>
</dbReference>
<dbReference type="EMBL" id="MPUH01000033">
    <property type="protein sequence ID" value="OMJ94007.1"/>
    <property type="molecule type" value="Genomic_DNA"/>
</dbReference>
<keyword evidence="2" id="KW-1185">Reference proteome</keyword>
<name>A0A1R2CYC3_9CILI</name>
<accession>A0A1R2CYC3</accession>
<protein>
    <submittedName>
        <fullName evidence="1">Uncharacterized protein</fullName>
    </submittedName>
</protein>
<evidence type="ECO:0000313" key="2">
    <source>
        <dbReference type="Proteomes" id="UP000187209"/>
    </source>
</evidence>
<dbReference type="AlphaFoldDB" id="A0A1R2CYC3"/>
<evidence type="ECO:0000313" key="1">
    <source>
        <dbReference type="EMBL" id="OMJ94007.1"/>
    </source>
</evidence>
<comment type="caution">
    <text evidence="1">The sequence shown here is derived from an EMBL/GenBank/DDBJ whole genome shotgun (WGS) entry which is preliminary data.</text>
</comment>
<gene>
    <name evidence="1" type="ORF">SteCoe_2925</name>
</gene>
<reference evidence="1 2" key="1">
    <citation type="submission" date="2016-11" db="EMBL/GenBank/DDBJ databases">
        <title>The macronuclear genome of Stentor coeruleus: a giant cell with tiny introns.</title>
        <authorList>
            <person name="Slabodnick M."/>
            <person name="Ruby J.G."/>
            <person name="Reiff S.B."/>
            <person name="Swart E.C."/>
            <person name="Gosai S."/>
            <person name="Prabakaran S."/>
            <person name="Witkowska E."/>
            <person name="Larue G.E."/>
            <person name="Fisher S."/>
            <person name="Freeman R.M."/>
            <person name="Gunawardena J."/>
            <person name="Chu W."/>
            <person name="Stover N.A."/>
            <person name="Gregory B.D."/>
            <person name="Nowacki M."/>
            <person name="Derisi J."/>
            <person name="Roy S.W."/>
            <person name="Marshall W.F."/>
            <person name="Sood P."/>
        </authorList>
    </citation>
    <scope>NUCLEOTIDE SEQUENCE [LARGE SCALE GENOMIC DNA]</scope>
    <source>
        <strain evidence="1">WM001</strain>
    </source>
</reference>
<proteinExistence type="predicted"/>
<sequence length="319" mass="36390">MGCVSSSNINSGILIMYNGNIIELKGQDYNYSRLLELVSQRTEKKSQVLSISNSGNAFRIKDENDLNSLKVAKKMGGRILLMVAPEDLSDIFNLSLVKEKKLDKGFETINIKCTSLLKFIAAFDKNFNRFVLSLSVLFVRSCNIMTTMTSLIVILTPYLQEITSDPPYIKIPEQMKSLMPQKLREILTLWEKVLANLEKIEEHLHTLDNNLTFLLGGRTDKRLEIIKGNSNLNLQAYKIAENNVKVHKSLENVKDIESKIAYFKDSVIQSINIHSDRRVQIVKRITLINEKCVIESPHQISWVFGLGDYATIPSDIRFY</sequence>
<organism evidence="1 2">
    <name type="scientific">Stentor coeruleus</name>
    <dbReference type="NCBI Taxonomy" id="5963"/>
    <lineage>
        <taxon>Eukaryota</taxon>
        <taxon>Sar</taxon>
        <taxon>Alveolata</taxon>
        <taxon>Ciliophora</taxon>
        <taxon>Postciliodesmatophora</taxon>
        <taxon>Heterotrichea</taxon>
        <taxon>Heterotrichida</taxon>
        <taxon>Stentoridae</taxon>
        <taxon>Stentor</taxon>
    </lineage>
</organism>
<dbReference type="OrthoDB" id="10472539at2759"/>